<evidence type="ECO:0000259" key="10">
    <source>
        <dbReference type="Pfam" id="PF07992"/>
    </source>
</evidence>
<dbReference type="GO" id="GO:0016491">
    <property type="term" value="F:oxidoreductase activity"/>
    <property type="evidence" value="ECO:0007669"/>
    <property type="project" value="UniProtKB-KW"/>
</dbReference>
<feature type="domain" description="FAD/NAD(P)-binding" evidence="10">
    <location>
        <begin position="14"/>
        <end position="332"/>
    </location>
</feature>
<keyword evidence="7" id="KW-0520">NAD</keyword>
<feature type="domain" description="External alternative NADH-ubiquinone oxidoreductase-like C-terminal" evidence="11">
    <location>
        <begin position="356"/>
        <end position="413"/>
    </location>
</feature>
<keyword evidence="9" id="KW-0472">Membrane</keyword>
<dbReference type="InterPro" id="IPR045024">
    <property type="entry name" value="NDH-2"/>
</dbReference>
<protein>
    <recommendedName>
        <fullName evidence="2">NADH:ubiquinone reductase (non-electrogenic)</fullName>
        <ecNumber evidence="2">1.6.5.9</ecNumber>
    </recommendedName>
</protein>
<dbReference type="InterPro" id="IPR036188">
    <property type="entry name" value="FAD/NAD-bd_sf"/>
</dbReference>
<dbReference type="SUPFAM" id="SSF51905">
    <property type="entry name" value="FAD/NAD(P)-binding domain"/>
    <property type="match status" value="2"/>
</dbReference>
<evidence type="ECO:0000256" key="4">
    <source>
        <dbReference type="ARBA" id="ARBA00022827"/>
    </source>
</evidence>
<comment type="caution">
    <text evidence="12">The sequence shown here is derived from an EMBL/GenBank/DDBJ whole genome shotgun (WGS) entry which is preliminary data.</text>
</comment>
<dbReference type="EMBL" id="JBHUFD010000005">
    <property type="protein sequence ID" value="MFD1873831.1"/>
    <property type="molecule type" value="Genomic_DNA"/>
</dbReference>
<keyword evidence="3" id="KW-0285">Flavoprotein</keyword>
<evidence type="ECO:0000259" key="11">
    <source>
        <dbReference type="Pfam" id="PF22366"/>
    </source>
</evidence>
<name>A0ABW4QWN3_9BACT</name>
<reference evidence="13" key="1">
    <citation type="journal article" date="2019" name="Int. J. Syst. Evol. Microbiol.">
        <title>The Global Catalogue of Microorganisms (GCM) 10K type strain sequencing project: providing services to taxonomists for standard genome sequencing and annotation.</title>
        <authorList>
            <consortium name="The Broad Institute Genomics Platform"/>
            <consortium name="The Broad Institute Genome Sequencing Center for Infectious Disease"/>
            <person name="Wu L."/>
            <person name="Ma J."/>
        </authorList>
    </citation>
    <scope>NUCLEOTIDE SEQUENCE [LARGE SCALE GENOMIC DNA]</scope>
    <source>
        <strain evidence="13">CGMCC 1.15795</strain>
    </source>
</reference>
<comment type="catalytic activity">
    <reaction evidence="8">
        <text>a quinone + NADH + H(+) = a quinol + NAD(+)</text>
        <dbReference type="Rhea" id="RHEA:46160"/>
        <dbReference type="ChEBI" id="CHEBI:15378"/>
        <dbReference type="ChEBI" id="CHEBI:24646"/>
        <dbReference type="ChEBI" id="CHEBI:57540"/>
        <dbReference type="ChEBI" id="CHEBI:57945"/>
        <dbReference type="ChEBI" id="CHEBI:132124"/>
        <dbReference type="EC" id="1.6.5.9"/>
    </reaction>
</comment>
<dbReference type="Pfam" id="PF22366">
    <property type="entry name" value="NDH2_C"/>
    <property type="match status" value="1"/>
</dbReference>
<gene>
    <name evidence="12" type="ORF">ACFSDX_15400</name>
</gene>
<dbReference type="Gene3D" id="3.50.50.100">
    <property type="match status" value="1"/>
</dbReference>
<dbReference type="RefSeq" id="WP_382315066.1">
    <property type="nucleotide sequence ID" value="NZ_JBHUFD010000005.1"/>
</dbReference>
<organism evidence="12 13">
    <name type="scientific">Hymenobacter bucti</name>
    <dbReference type="NCBI Taxonomy" id="1844114"/>
    <lineage>
        <taxon>Bacteria</taxon>
        <taxon>Pseudomonadati</taxon>
        <taxon>Bacteroidota</taxon>
        <taxon>Cytophagia</taxon>
        <taxon>Cytophagales</taxon>
        <taxon>Hymenobacteraceae</taxon>
        <taxon>Hymenobacter</taxon>
    </lineage>
</organism>
<keyword evidence="6 12" id="KW-0560">Oxidoreductase</keyword>
<evidence type="ECO:0000256" key="3">
    <source>
        <dbReference type="ARBA" id="ARBA00022630"/>
    </source>
</evidence>
<evidence type="ECO:0000256" key="5">
    <source>
        <dbReference type="ARBA" id="ARBA00022946"/>
    </source>
</evidence>
<keyword evidence="4" id="KW-0274">FAD</keyword>
<keyword evidence="9" id="KW-0812">Transmembrane</keyword>
<keyword evidence="5" id="KW-0809">Transit peptide</keyword>
<evidence type="ECO:0000256" key="2">
    <source>
        <dbReference type="ARBA" id="ARBA00012637"/>
    </source>
</evidence>
<evidence type="ECO:0000256" key="6">
    <source>
        <dbReference type="ARBA" id="ARBA00023002"/>
    </source>
</evidence>
<evidence type="ECO:0000256" key="1">
    <source>
        <dbReference type="ARBA" id="ARBA00005272"/>
    </source>
</evidence>
<accession>A0ABW4QWN3</accession>
<sequence length="442" mass="48621">MEGLTKIEDLGMPRVVIVGGGFGGLELAKSLAKAPVQVVLIDKQNYHGFWPLLYQVATAGLNPDSIVSPFRKILGEQQNFYFRLAEVESIDATAQVVETSIGLLRYDYLVLATGTTSNFFGDQQMAANAISLKNVTDAIELRNTLLSNFEQALQIGDQDQLNSMLDFVIVGGGPTGVEMAGALAELRAHVFPRDYRELDLKQMDIYVVQSGPVLLKGMSAEVSEKAKEYLQDLGVEVLLDTRVKSYDGYTATLSSGRQLITRTLIWAAGVTGAPIKGLAPEALLKSNRYQVNEVNRVVGYDTVFAIGDIAQMATEKYPDGHPQVAQPAIQQGRLLGDNIIRAVGGLPMQPFEYYDKGTMATVGRHRALADIKVFGKQYHLTGWLGWLAWSLVHVLALVSFRNRFAVFITWAWNYVTQDKGMRYIIGKVKAPLAEKEVSKAIV</sequence>
<comment type="similarity">
    <text evidence="1">Belongs to the NADH dehydrogenase family.</text>
</comment>
<evidence type="ECO:0000313" key="13">
    <source>
        <dbReference type="Proteomes" id="UP001597197"/>
    </source>
</evidence>
<dbReference type="Pfam" id="PF07992">
    <property type="entry name" value="Pyr_redox_2"/>
    <property type="match status" value="1"/>
</dbReference>
<keyword evidence="13" id="KW-1185">Reference proteome</keyword>
<dbReference type="InterPro" id="IPR054585">
    <property type="entry name" value="NDH2-like_C"/>
</dbReference>
<dbReference type="Proteomes" id="UP001597197">
    <property type="component" value="Unassembled WGS sequence"/>
</dbReference>
<dbReference type="PRINTS" id="PR00368">
    <property type="entry name" value="FADPNR"/>
</dbReference>
<dbReference type="InterPro" id="IPR023753">
    <property type="entry name" value="FAD/NAD-binding_dom"/>
</dbReference>
<evidence type="ECO:0000256" key="9">
    <source>
        <dbReference type="SAM" id="Phobius"/>
    </source>
</evidence>
<evidence type="ECO:0000256" key="8">
    <source>
        <dbReference type="ARBA" id="ARBA00047599"/>
    </source>
</evidence>
<proteinExistence type="inferred from homology"/>
<feature type="transmembrane region" description="Helical" evidence="9">
    <location>
        <begin position="380"/>
        <end position="400"/>
    </location>
</feature>
<dbReference type="EC" id="1.6.5.9" evidence="2"/>
<keyword evidence="9" id="KW-1133">Transmembrane helix</keyword>
<evidence type="ECO:0000313" key="12">
    <source>
        <dbReference type="EMBL" id="MFD1873831.1"/>
    </source>
</evidence>
<dbReference type="PANTHER" id="PTHR43706">
    <property type="entry name" value="NADH DEHYDROGENASE"/>
    <property type="match status" value="1"/>
</dbReference>
<dbReference type="PRINTS" id="PR00411">
    <property type="entry name" value="PNDRDTASEI"/>
</dbReference>
<dbReference type="PANTHER" id="PTHR43706:SF47">
    <property type="entry name" value="EXTERNAL NADH-UBIQUINONE OXIDOREDUCTASE 1, MITOCHONDRIAL-RELATED"/>
    <property type="match status" value="1"/>
</dbReference>
<evidence type="ECO:0000256" key="7">
    <source>
        <dbReference type="ARBA" id="ARBA00023027"/>
    </source>
</evidence>